<proteinExistence type="predicted"/>
<evidence type="ECO:0000313" key="3">
    <source>
        <dbReference type="Proteomes" id="UP000041254"/>
    </source>
</evidence>
<feature type="compositionally biased region" description="Basic and acidic residues" evidence="1">
    <location>
        <begin position="223"/>
        <end position="240"/>
    </location>
</feature>
<feature type="region of interest" description="Disordered" evidence="1">
    <location>
        <begin position="1"/>
        <end position="22"/>
    </location>
</feature>
<accession>A0A0G4FSD7</accession>
<feature type="compositionally biased region" description="Low complexity" evidence="1">
    <location>
        <begin position="413"/>
        <end position="422"/>
    </location>
</feature>
<feature type="compositionally biased region" description="Low complexity" evidence="1">
    <location>
        <begin position="495"/>
        <end position="505"/>
    </location>
</feature>
<reference evidence="2 3" key="1">
    <citation type="submission" date="2014-11" db="EMBL/GenBank/DDBJ databases">
        <authorList>
            <person name="Zhu J."/>
            <person name="Qi W."/>
            <person name="Song R."/>
        </authorList>
    </citation>
    <scope>NUCLEOTIDE SEQUENCE [LARGE SCALE GENOMIC DNA]</scope>
</reference>
<dbReference type="Proteomes" id="UP000041254">
    <property type="component" value="Unassembled WGS sequence"/>
</dbReference>
<dbReference type="EMBL" id="CDMY01000488">
    <property type="protein sequence ID" value="CEM17326.1"/>
    <property type="molecule type" value="Genomic_DNA"/>
</dbReference>
<dbReference type="VEuPathDB" id="CryptoDB:Vbra_21617"/>
<dbReference type="InParanoid" id="A0A0G4FSD7"/>
<gene>
    <name evidence="2" type="ORF">Vbra_21617</name>
</gene>
<dbReference type="AlphaFoldDB" id="A0A0G4FSD7"/>
<dbReference type="OMA" id="CPSAMAD"/>
<name>A0A0G4FSD7_VITBC</name>
<organism evidence="2 3">
    <name type="scientific">Vitrella brassicaformis (strain CCMP3155)</name>
    <dbReference type="NCBI Taxonomy" id="1169540"/>
    <lineage>
        <taxon>Eukaryota</taxon>
        <taxon>Sar</taxon>
        <taxon>Alveolata</taxon>
        <taxon>Colpodellida</taxon>
        <taxon>Vitrellaceae</taxon>
        <taxon>Vitrella</taxon>
    </lineage>
</organism>
<feature type="compositionally biased region" description="Polar residues" evidence="1">
    <location>
        <begin position="266"/>
        <end position="275"/>
    </location>
</feature>
<evidence type="ECO:0000256" key="1">
    <source>
        <dbReference type="SAM" id="MobiDB-lite"/>
    </source>
</evidence>
<protein>
    <submittedName>
        <fullName evidence="2">Uncharacterized protein</fullName>
    </submittedName>
</protein>
<feature type="compositionally biased region" description="Gly residues" evidence="1">
    <location>
        <begin position="193"/>
        <end position="214"/>
    </location>
</feature>
<sequence length="602" mass="67318">MDSRVRAAESSFSPNRAVDPKLAESEQLTNRLSCVRFLPPFCQSSVRAAGCPSAMADVPPRERDSRGLRGSPPSHGNERHRRHRRDEMTMPPPHTRKRPSSRPSSRSPPPLRQRRRSPSPRRAGPPRGDEYDPLYRAPPPRSPPRGRFDPPRFPPHDRDRDREPEHHRDDNRRSPRAKRKMGDQDFGWRPTPGGKGAGGGGGGNGGNGGNGGPRGKWRKRKKRPDEANRGWRKRDRDGRTRKMTLTPAAEVQQQHHQQQQADQNDEQMVNGQPPVNHNGGRRSLSRSLSRDRGDGAIPQDGAYDHADMNGHEHSASEAHEHSGPPPTDQHDDDEDDRDHEHPQGADETYQQQQHQEAEGEAEGEQGFYDANHYQEGQGEAGDVVDEVDQGQLNGTIDESAVPPENQEMEEAAGEAAGEGEVYAGEEEEEQQYHTHAEEQQTSEEPQPPILIDGHQHPPPPPPPACETQRADPGAPSEAPQTDIDMAAPRPTPTVSLDSSLSHSHLPTPEGECRSSKVPDTVLVELRYGHHVKYVRHAMETTLQQLLNRYIAPLTKDAMRIVLISRPQEEQAEYFRVMDLPQEDMGPRYGWGVRLQVEPDPWG</sequence>
<evidence type="ECO:0000313" key="2">
    <source>
        <dbReference type="EMBL" id="CEM17326.1"/>
    </source>
</evidence>
<feature type="compositionally biased region" description="Basic and acidic residues" evidence="1">
    <location>
        <begin position="302"/>
        <end position="322"/>
    </location>
</feature>
<feature type="compositionally biased region" description="Basic and acidic residues" evidence="1">
    <location>
        <begin position="146"/>
        <end position="173"/>
    </location>
</feature>
<keyword evidence="3" id="KW-1185">Reference proteome</keyword>
<feature type="region of interest" description="Disordered" evidence="1">
    <location>
        <begin position="46"/>
        <end position="515"/>
    </location>
</feature>